<sequence length="173" mass="19711">MQTISETTTVILTVVYLSVEREPSVADFDRTISSLTSVPGNVGDKVNEKTANILSRNPGYYQLKEIQDILERKTPQKPTKLSIEQLTAFVQAPLTSCDVEQSFSRYKALLRNNWRRMTTENDRDTELAREGWKAWGKRWFPVHSPPALNDVSVARTQSHKTDTEYKSPPLPSQ</sequence>
<comment type="caution">
    <text evidence="2">The sequence shown here is derived from an EMBL/GenBank/DDBJ whole genome shotgun (WGS) entry which is preliminary data.</text>
</comment>
<gene>
    <name evidence="2" type="ORF">ANN_24170</name>
</gene>
<proteinExistence type="predicted"/>
<name>A0ABQ8S2L5_PERAM</name>
<organism evidence="2 3">
    <name type="scientific">Periplaneta americana</name>
    <name type="common">American cockroach</name>
    <name type="synonym">Blatta americana</name>
    <dbReference type="NCBI Taxonomy" id="6978"/>
    <lineage>
        <taxon>Eukaryota</taxon>
        <taxon>Metazoa</taxon>
        <taxon>Ecdysozoa</taxon>
        <taxon>Arthropoda</taxon>
        <taxon>Hexapoda</taxon>
        <taxon>Insecta</taxon>
        <taxon>Pterygota</taxon>
        <taxon>Neoptera</taxon>
        <taxon>Polyneoptera</taxon>
        <taxon>Dictyoptera</taxon>
        <taxon>Blattodea</taxon>
        <taxon>Blattoidea</taxon>
        <taxon>Blattidae</taxon>
        <taxon>Blattinae</taxon>
        <taxon>Periplaneta</taxon>
    </lineage>
</organism>
<accession>A0ABQ8S2L5</accession>
<evidence type="ECO:0000256" key="1">
    <source>
        <dbReference type="SAM" id="MobiDB-lite"/>
    </source>
</evidence>
<dbReference type="EMBL" id="JAJSOF020000037">
    <property type="protein sequence ID" value="KAJ4428155.1"/>
    <property type="molecule type" value="Genomic_DNA"/>
</dbReference>
<reference evidence="2 3" key="1">
    <citation type="journal article" date="2022" name="Allergy">
        <title>Genome assembly and annotation of Periplaneta americana reveal a comprehensive cockroach allergen profile.</title>
        <authorList>
            <person name="Wang L."/>
            <person name="Xiong Q."/>
            <person name="Saelim N."/>
            <person name="Wang L."/>
            <person name="Nong W."/>
            <person name="Wan A.T."/>
            <person name="Shi M."/>
            <person name="Liu X."/>
            <person name="Cao Q."/>
            <person name="Hui J.H.L."/>
            <person name="Sookrung N."/>
            <person name="Leung T.F."/>
            <person name="Tungtrongchitr A."/>
            <person name="Tsui S.K.W."/>
        </authorList>
    </citation>
    <scope>NUCLEOTIDE SEQUENCE [LARGE SCALE GENOMIC DNA]</scope>
    <source>
        <strain evidence="2">PWHHKU_190912</strain>
    </source>
</reference>
<evidence type="ECO:0000313" key="2">
    <source>
        <dbReference type="EMBL" id="KAJ4428155.1"/>
    </source>
</evidence>
<keyword evidence="3" id="KW-1185">Reference proteome</keyword>
<feature type="region of interest" description="Disordered" evidence="1">
    <location>
        <begin position="144"/>
        <end position="173"/>
    </location>
</feature>
<protein>
    <recommendedName>
        <fullName evidence="4">HAT C-terminal dimerisation domain-containing protein</fullName>
    </recommendedName>
</protein>
<dbReference type="Proteomes" id="UP001148838">
    <property type="component" value="Unassembled WGS sequence"/>
</dbReference>
<evidence type="ECO:0008006" key="4">
    <source>
        <dbReference type="Google" id="ProtNLM"/>
    </source>
</evidence>
<evidence type="ECO:0000313" key="3">
    <source>
        <dbReference type="Proteomes" id="UP001148838"/>
    </source>
</evidence>